<dbReference type="EMBL" id="JAGKSB010000004">
    <property type="protein sequence ID" value="MBP3942991.1"/>
    <property type="molecule type" value="Genomic_DNA"/>
</dbReference>
<proteinExistence type="predicted"/>
<evidence type="ECO:0000313" key="2">
    <source>
        <dbReference type="Proteomes" id="UP000679691"/>
    </source>
</evidence>
<organism evidence="1 2">
    <name type="scientific">Rhinopithecimicrobium faecis</name>
    <dbReference type="NCBI Taxonomy" id="2820698"/>
    <lineage>
        <taxon>Bacteria</taxon>
        <taxon>Pseudomonadati</taxon>
        <taxon>Bacteroidota</taxon>
        <taxon>Sphingobacteriia</taxon>
        <taxon>Sphingobacteriales</taxon>
        <taxon>Sphingobacteriaceae</taxon>
        <taxon>Rhinopithecimicrobium</taxon>
    </lineage>
</organism>
<accession>A0A8T4HE47</accession>
<dbReference type="AlphaFoldDB" id="A0A8T4HE47"/>
<dbReference type="RefSeq" id="WP_353546478.1">
    <property type="nucleotide sequence ID" value="NZ_JAGKSB010000004.1"/>
</dbReference>
<evidence type="ECO:0000313" key="1">
    <source>
        <dbReference type="EMBL" id="MBP3942991.1"/>
    </source>
</evidence>
<keyword evidence="2" id="KW-1185">Reference proteome</keyword>
<name>A0A8T4HE47_9SPHI</name>
<reference evidence="1" key="1">
    <citation type="submission" date="2021-03" db="EMBL/GenBank/DDBJ databases">
        <authorList>
            <person name="Lu T."/>
            <person name="Wang Q."/>
            <person name="Han X."/>
        </authorList>
    </citation>
    <scope>NUCLEOTIDE SEQUENCE</scope>
    <source>
        <strain evidence="1">WQ 2009</strain>
    </source>
</reference>
<comment type="caution">
    <text evidence="1">The sequence shown here is derived from an EMBL/GenBank/DDBJ whole genome shotgun (WGS) entry which is preliminary data.</text>
</comment>
<sequence>MPLSKNLFVALFFLLLCSSCKESFKEKGTHSTLISYRNRDTVLIDLVKFENSFFGNYKLSGPGNYSVIGDVEGKINADTLIGTIYYTPYGWKDKKRRAFVLLMKDGKYFQGKGSEMIYMGIPYFVPETVSFDSVVNVFSAVK</sequence>
<protein>
    <submittedName>
        <fullName evidence="1">Uncharacterized protein</fullName>
    </submittedName>
</protein>
<dbReference type="Proteomes" id="UP000679691">
    <property type="component" value="Unassembled WGS sequence"/>
</dbReference>
<gene>
    <name evidence="1" type="ORF">J5U18_05325</name>
</gene>